<accession>A0A5N6D513</accession>
<feature type="compositionally biased region" description="Polar residues" evidence="1">
    <location>
        <begin position="1"/>
        <end position="10"/>
    </location>
</feature>
<name>A0A5N6D513_ASPPA</name>
<feature type="region of interest" description="Disordered" evidence="1">
    <location>
        <begin position="1"/>
        <end position="25"/>
    </location>
</feature>
<organism evidence="2 3">
    <name type="scientific">Aspergillus parasiticus</name>
    <dbReference type="NCBI Taxonomy" id="5067"/>
    <lineage>
        <taxon>Eukaryota</taxon>
        <taxon>Fungi</taxon>
        <taxon>Dikarya</taxon>
        <taxon>Ascomycota</taxon>
        <taxon>Pezizomycotina</taxon>
        <taxon>Eurotiomycetes</taxon>
        <taxon>Eurotiomycetidae</taxon>
        <taxon>Eurotiales</taxon>
        <taxon>Aspergillaceae</taxon>
        <taxon>Aspergillus</taxon>
        <taxon>Aspergillus subgen. Circumdati</taxon>
    </lineage>
</organism>
<reference evidence="2 3" key="1">
    <citation type="submission" date="2019-04" db="EMBL/GenBank/DDBJ databases">
        <title>Fungal friends and foes A comparative genomics study of 23 Aspergillus species from section Flavi.</title>
        <authorList>
            <consortium name="DOE Joint Genome Institute"/>
            <person name="Kjaerbolling I."/>
            <person name="Vesth T.C."/>
            <person name="Frisvad J.C."/>
            <person name="Nybo J.L."/>
            <person name="Theobald S."/>
            <person name="Kildgaard S."/>
            <person name="Petersen T.I."/>
            <person name="Kuo A."/>
            <person name="Sato A."/>
            <person name="Lyhne E.K."/>
            <person name="Kogle M.E."/>
            <person name="Wiebenga A."/>
            <person name="Kun R.S."/>
            <person name="Lubbers R.J."/>
            <person name="Makela M.R."/>
            <person name="Barry K."/>
            <person name="Chovatia M."/>
            <person name="Clum A."/>
            <person name="Daum C."/>
            <person name="Haridas S."/>
            <person name="He G."/>
            <person name="LaButti K."/>
            <person name="Lipzen A."/>
            <person name="Mondo S."/>
            <person name="Pangilinan J."/>
            <person name="Riley R."/>
            <person name="Salamov A."/>
            <person name="Simmons B.A."/>
            <person name="Magnuson J.K."/>
            <person name="Henrissat B."/>
            <person name="Mortensen U.H."/>
            <person name="Larsen T.O."/>
            <person name="De vries R.P."/>
            <person name="Grigoriev I.V."/>
            <person name="Machida M."/>
            <person name="Baker S.E."/>
            <person name="Andersen M.R."/>
        </authorList>
    </citation>
    <scope>NUCLEOTIDE SEQUENCE [LARGE SCALE GENOMIC DNA]</scope>
    <source>
        <strain evidence="2 3">CBS 117618</strain>
    </source>
</reference>
<dbReference type="AlphaFoldDB" id="A0A5N6D513"/>
<protein>
    <submittedName>
        <fullName evidence="2">Uncharacterized protein</fullName>
    </submittedName>
</protein>
<dbReference type="Proteomes" id="UP000326532">
    <property type="component" value="Unassembled WGS sequence"/>
</dbReference>
<sequence length="65" mass="7236">MGDRQFNQGGPSREKRNQGDFWGRPHYIPQPFPKLVPIDGSTKGPIAILHPGRHLWTVIGCGRGC</sequence>
<keyword evidence="3" id="KW-1185">Reference proteome</keyword>
<evidence type="ECO:0000313" key="2">
    <source>
        <dbReference type="EMBL" id="KAB8200017.1"/>
    </source>
</evidence>
<dbReference type="VEuPathDB" id="FungiDB:BDV34DRAFT_205665"/>
<evidence type="ECO:0000313" key="3">
    <source>
        <dbReference type="Proteomes" id="UP000326532"/>
    </source>
</evidence>
<proteinExistence type="predicted"/>
<gene>
    <name evidence="2" type="ORF">BDV34DRAFT_205665</name>
</gene>
<dbReference type="EMBL" id="ML735055">
    <property type="protein sequence ID" value="KAB8200017.1"/>
    <property type="molecule type" value="Genomic_DNA"/>
</dbReference>
<evidence type="ECO:0000256" key="1">
    <source>
        <dbReference type="SAM" id="MobiDB-lite"/>
    </source>
</evidence>